<dbReference type="NCBIfam" id="NF008321">
    <property type="entry name" value="PRK11112.1"/>
    <property type="match status" value="1"/>
</dbReference>
<dbReference type="Proteomes" id="UP001162030">
    <property type="component" value="Chromosome"/>
</dbReference>
<sequence length="257" mass="29237">MDILYRDDTLVAVNKPAGLLVHRSAIDHHETRYALQIVRDQLGRRVYPVHRLDKPTSGILVFALDQDTARRMTKLFAEGAVEKTYLAVVRGYTDEAGTIDYALEEQLDRMTDNKALRDKPAQPAVTHYRRLGIAELPFAVGRYPTARYSLLRVSPKTGRKHQIRRHMKHIFHPVVGDTSHGDGRHNAFFRTHFGCRRLLLSATSLAFAHPDTGERLRLEAPLDDSFRRIVDNLGWGDVLDEVPDPGHSDKTIYDSHT</sequence>
<comment type="function">
    <text evidence="4">Responsible for synthesis of pseudouridine from uracil-65 in transfer RNAs.</text>
</comment>
<evidence type="ECO:0000256" key="4">
    <source>
        <dbReference type="ARBA" id="ARBA00037670"/>
    </source>
</evidence>
<evidence type="ECO:0000259" key="10">
    <source>
        <dbReference type="Pfam" id="PF00849"/>
    </source>
</evidence>
<dbReference type="EC" id="5.4.99.26" evidence="5"/>
<proteinExistence type="predicted"/>
<dbReference type="Gene3D" id="3.30.2350.10">
    <property type="entry name" value="Pseudouridine synthase"/>
    <property type="match status" value="1"/>
</dbReference>
<dbReference type="InterPro" id="IPR006145">
    <property type="entry name" value="PsdUridine_synth_RsuA/RluA"/>
</dbReference>
<evidence type="ECO:0000256" key="8">
    <source>
        <dbReference type="ARBA" id="ARBA00041975"/>
    </source>
</evidence>
<evidence type="ECO:0000256" key="2">
    <source>
        <dbReference type="ARBA" id="ARBA00023235"/>
    </source>
</evidence>
<dbReference type="GO" id="GO:0160149">
    <property type="term" value="F:tRNA pseudouridine(65) synthase activity"/>
    <property type="evidence" value="ECO:0007669"/>
    <property type="project" value="UniProtKB-EC"/>
</dbReference>
<evidence type="ECO:0000313" key="11">
    <source>
        <dbReference type="EMBL" id="CAI8841241.1"/>
    </source>
</evidence>
<dbReference type="SUPFAM" id="SSF55120">
    <property type="entry name" value="Pseudouridine synthase"/>
    <property type="match status" value="1"/>
</dbReference>
<feature type="domain" description="Pseudouridine synthase RsuA/RluA-like" evidence="10">
    <location>
        <begin position="10"/>
        <end position="169"/>
    </location>
</feature>
<protein>
    <recommendedName>
        <fullName evidence="6">tRNA pseudouridine synthase C</fullName>
        <ecNumber evidence="5">5.4.99.26</ecNumber>
    </recommendedName>
    <alternativeName>
        <fullName evidence="8">tRNA pseudouridine(65) synthase</fullName>
    </alternativeName>
    <alternativeName>
        <fullName evidence="9">tRNA pseudouridylate synthase C</fullName>
    </alternativeName>
    <alternativeName>
        <fullName evidence="7">tRNA-uridine isomerase C</fullName>
    </alternativeName>
</protein>
<dbReference type="PROSITE" id="PS01129">
    <property type="entry name" value="PSI_RLU"/>
    <property type="match status" value="1"/>
</dbReference>
<keyword evidence="12" id="KW-1185">Reference proteome</keyword>
<name>A0ABM9I260_9GAMM</name>
<dbReference type="EMBL" id="OX458333">
    <property type="protein sequence ID" value="CAI8841241.1"/>
    <property type="molecule type" value="Genomic_DNA"/>
</dbReference>
<accession>A0ABM9I260</accession>
<evidence type="ECO:0000256" key="9">
    <source>
        <dbReference type="ARBA" id="ARBA00043049"/>
    </source>
</evidence>
<evidence type="ECO:0000256" key="6">
    <source>
        <dbReference type="ARBA" id="ARBA00040675"/>
    </source>
</evidence>
<dbReference type="Pfam" id="PF00849">
    <property type="entry name" value="PseudoU_synth_2"/>
    <property type="match status" value="1"/>
</dbReference>
<dbReference type="RefSeq" id="WP_026611684.1">
    <property type="nucleotide sequence ID" value="NZ_OX458333.1"/>
</dbReference>
<evidence type="ECO:0000256" key="3">
    <source>
        <dbReference type="ARBA" id="ARBA00036607"/>
    </source>
</evidence>
<dbReference type="CDD" id="cd02563">
    <property type="entry name" value="PseudoU_synth_TruC"/>
    <property type="match status" value="1"/>
</dbReference>
<dbReference type="InterPro" id="IPR020103">
    <property type="entry name" value="PsdUridine_synth_cat_dom_sf"/>
</dbReference>
<dbReference type="InterPro" id="IPR006224">
    <property type="entry name" value="PsdUridine_synth_RluA-like_CS"/>
</dbReference>
<dbReference type="PANTHER" id="PTHR21600:SF56">
    <property type="entry name" value="TRNA PSEUDOURIDINE SYNTHASE C"/>
    <property type="match status" value="1"/>
</dbReference>
<dbReference type="InterPro" id="IPR050188">
    <property type="entry name" value="RluA_PseudoU_synthase"/>
</dbReference>
<keyword evidence="1" id="KW-0819">tRNA processing</keyword>
<organism evidence="11 12">
    <name type="scientific">Methylocaldum szegediense</name>
    <dbReference type="NCBI Taxonomy" id="73780"/>
    <lineage>
        <taxon>Bacteria</taxon>
        <taxon>Pseudomonadati</taxon>
        <taxon>Pseudomonadota</taxon>
        <taxon>Gammaproteobacteria</taxon>
        <taxon>Methylococcales</taxon>
        <taxon>Methylococcaceae</taxon>
        <taxon>Methylocaldum</taxon>
    </lineage>
</organism>
<reference evidence="11 12" key="1">
    <citation type="submission" date="2023-03" db="EMBL/GenBank/DDBJ databases">
        <authorList>
            <person name="Pearce D."/>
        </authorList>
    </citation>
    <scope>NUCLEOTIDE SEQUENCE [LARGE SCALE GENOMIC DNA]</scope>
    <source>
        <strain evidence="11">Msz</strain>
    </source>
</reference>
<comment type="catalytic activity">
    <reaction evidence="3">
        <text>uridine(65) in tRNA = pseudouridine(65) in tRNA</text>
        <dbReference type="Rhea" id="RHEA:42536"/>
        <dbReference type="Rhea" id="RHEA-COMP:10103"/>
        <dbReference type="Rhea" id="RHEA-COMP:10104"/>
        <dbReference type="ChEBI" id="CHEBI:65314"/>
        <dbReference type="ChEBI" id="CHEBI:65315"/>
        <dbReference type="EC" id="5.4.99.26"/>
    </reaction>
</comment>
<evidence type="ECO:0000256" key="7">
    <source>
        <dbReference type="ARBA" id="ARBA00041803"/>
    </source>
</evidence>
<keyword evidence="2 11" id="KW-0413">Isomerase</keyword>
<gene>
    <name evidence="11" type="primary">truC</name>
    <name evidence="11" type="ORF">MSZNOR_2331</name>
</gene>
<evidence type="ECO:0000256" key="1">
    <source>
        <dbReference type="ARBA" id="ARBA00022694"/>
    </source>
</evidence>
<evidence type="ECO:0000256" key="5">
    <source>
        <dbReference type="ARBA" id="ARBA00038943"/>
    </source>
</evidence>
<dbReference type="PANTHER" id="PTHR21600">
    <property type="entry name" value="MITOCHONDRIAL RNA PSEUDOURIDINE SYNTHASE"/>
    <property type="match status" value="1"/>
</dbReference>
<evidence type="ECO:0000313" key="12">
    <source>
        <dbReference type="Proteomes" id="UP001162030"/>
    </source>
</evidence>